<organism evidence="1 2">
    <name type="scientific">Diversispora epigaea</name>
    <dbReference type="NCBI Taxonomy" id="1348612"/>
    <lineage>
        <taxon>Eukaryota</taxon>
        <taxon>Fungi</taxon>
        <taxon>Fungi incertae sedis</taxon>
        <taxon>Mucoromycota</taxon>
        <taxon>Glomeromycotina</taxon>
        <taxon>Glomeromycetes</taxon>
        <taxon>Diversisporales</taxon>
        <taxon>Diversisporaceae</taxon>
        <taxon>Diversispora</taxon>
    </lineage>
</organism>
<dbReference type="OrthoDB" id="2427059at2759"/>
<proteinExistence type="predicted"/>
<dbReference type="AlphaFoldDB" id="A0A397GL49"/>
<accession>A0A397GL49</accession>
<name>A0A397GL49_9GLOM</name>
<comment type="caution">
    <text evidence="1">The sequence shown here is derived from an EMBL/GenBank/DDBJ whole genome shotgun (WGS) entry which is preliminary data.</text>
</comment>
<dbReference type="EMBL" id="PQFF01000462">
    <property type="protein sequence ID" value="RHZ48700.1"/>
    <property type="molecule type" value="Genomic_DNA"/>
</dbReference>
<evidence type="ECO:0000313" key="1">
    <source>
        <dbReference type="EMBL" id="RHZ48700.1"/>
    </source>
</evidence>
<gene>
    <name evidence="1" type="ORF">Glove_543g80</name>
</gene>
<dbReference type="Proteomes" id="UP000266861">
    <property type="component" value="Unassembled WGS sequence"/>
</dbReference>
<sequence>MQWNFIPDVNDMNDSPTRQIGMSRNNTIKLEHVHSKPSTKYYCPIGADEPQLPKGTIVRFLLAPDEWENDPFEYRIQYTYIK</sequence>
<reference evidence="1 2" key="1">
    <citation type="submission" date="2018-08" db="EMBL/GenBank/DDBJ databases">
        <title>Genome and evolution of the arbuscular mycorrhizal fungus Diversispora epigaea (formerly Glomus versiforme) and its bacterial endosymbionts.</title>
        <authorList>
            <person name="Sun X."/>
            <person name="Fei Z."/>
            <person name="Harrison M."/>
        </authorList>
    </citation>
    <scope>NUCLEOTIDE SEQUENCE [LARGE SCALE GENOMIC DNA]</scope>
    <source>
        <strain evidence="1 2">IT104</strain>
    </source>
</reference>
<evidence type="ECO:0000313" key="2">
    <source>
        <dbReference type="Proteomes" id="UP000266861"/>
    </source>
</evidence>
<protein>
    <submittedName>
        <fullName evidence="1">Uncharacterized protein</fullName>
    </submittedName>
</protein>
<keyword evidence="2" id="KW-1185">Reference proteome</keyword>